<keyword evidence="8" id="KW-1185">Reference proteome</keyword>
<evidence type="ECO:0000256" key="1">
    <source>
        <dbReference type="ARBA" id="ARBA00022614"/>
    </source>
</evidence>
<dbReference type="SMART" id="SM00369">
    <property type="entry name" value="LRR_TYP"/>
    <property type="match status" value="6"/>
</dbReference>
<keyword evidence="5" id="KW-0812">Transmembrane</keyword>
<sequence>MLPPALARLALLALVSVASAVDPGEVCQIEMNQIKDHLQANCTWLGLSTVPSNLSTDIGILLLGSNHLTSVSTSSFQYLPMLVGLDLSHNGLKSFHAGPPLPLLQELILSHNALGALPLLQGLPALLHLGLAHNSIKDLAPKAFRSLGKLEELELKGNQLQRLPEDTFAGLAVLRDLDLSNNALEELPLGLLTKLGALETLRLSGNRLRTVPTGFFPEDRLFPYIFLDKNPWHCDCSLAYLRDWITENEPSIYYQEEGLDKTKVENDAESVKCDSPAHYKGTPVIHFTQVCSKEGDKDTSVPEPELMDLPVSPINVPFATMASTSPLPHTRTPVPSTSTPVPSTSTTVPLTGTHEAPASMPISLTSTPVPPTTTTEHHTLVPPSSAPSITMASTSSSPPAPNTPGTSTITTIISSLSSHVPPLTFKPTPPSPLPHVPHHQPSPPPRAPPVCSCLTSPAKLPSMGHHLGGKGRSWGHWVLAHCCLLHLVLYLASLVLLVLPTLVLLGWLAWLCLVWKQPTPRASPWMQRVHYQLLGQERWDASPVMHLRSPRSPPHFCVTKELQILYDHPAPTFCTTKELQVRRGLLTPIFCTTKELQVRHYHSVPAFQCITKQLLSGGRVGPGRSPSAYSLDRGVEAIGAVRVKYATSTL</sequence>
<dbReference type="RefSeq" id="XP_025055608.1">
    <property type="nucleotide sequence ID" value="XM_025199823.1"/>
</dbReference>
<dbReference type="Proteomes" id="UP000189705">
    <property type="component" value="Unplaced"/>
</dbReference>
<dbReference type="Pfam" id="PF13855">
    <property type="entry name" value="LRR_8"/>
    <property type="match status" value="2"/>
</dbReference>
<evidence type="ECO:0000259" key="7">
    <source>
        <dbReference type="SMART" id="SM00082"/>
    </source>
</evidence>
<protein>
    <submittedName>
        <fullName evidence="9">Platelet glycoprotein Ib alpha chain-like</fullName>
    </submittedName>
</protein>
<dbReference type="InterPro" id="IPR001611">
    <property type="entry name" value="Leu-rich_rpt"/>
</dbReference>
<reference evidence="9" key="1">
    <citation type="submission" date="2025-08" db="UniProtKB">
        <authorList>
            <consortium name="RefSeq"/>
        </authorList>
    </citation>
    <scope>IDENTIFICATION</scope>
</reference>
<keyword evidence="2 6" id="KW-0732">Signal</keyword>
<feature type="compositionally biased region" description="Pro residues" evidence="4">
    <location>
        <begin position="428"/>
        <end position="448"/>
    </location>
</feature>
<keyword evidence="5" id="KW-0472">Membrane</keyword>
<dbReference type="PANTHER" id="PTHR24369">
    <property type="entry name" value="ANTIGEN BSP, PUTATIVE-RELATED"/>
    <property type="match status" value="1"/>
</dbReference>
<proteinExistence type="predicted"/>
<evidence type="ECO:0000256" key="4">
    <source>
        <dbReference type="SAM" id="MobiDB-lite"/>
    </source>
</evidence>
<organism evidence="8 9">
    <name type="scientific">Alligator sinensis</name>
    <name type="common">Chinese alligator</name>
    <dbReference type="NCBI Taxonomy" id="38654"/>
    <lineage>
        <taxon>Eukaryota</taxon>
        <taxon>Metazoa</taxon>
        <taxon>Chordata</taxon>
        <taxon>Craniata</taxon>
        <taxon>Vertebrata</taxon>
        <taxon>Euteleostomi</taxon>
        <taxon>Archelosauria</taxon>
        <taxon>Archosauria</taxon>
        <taxon>Crocodylia</taxon>
        <taxon>Alligatoridae</taxon>
        <taxon>Alligatorinae</taxon>
        <taxon>Alligator</taxon>
    </lineage>
</organism>
<accession>A0A3Q0GBQ8</accession>
<feature type="compositionally biased region" description="Low complexity" evidence="4">
    <location>
        <begin position="380"/>
        <end position="407"/>
    </location>
</feature>
<name>A0A3Q0GBQ8_ALLSI</name>
<keyword evidence="5" id="KW-1133">Transmembrane helix</keyword>
<dbReference type="InterPro" id="IPR032675">
    <property type="entry name" value="LRR_dom_sf"/>
</dbReference>
<feature type="transmembrane region" description="Helical" evidence="5">
    <location>
        <begin position="487"/>
        <end position="513"/>
    </location>
</feature>
<dbReference type="PANTHER" id="PTHR24369:SF157">
    <property type="entry name" value="LRRCT DOMAIN-CONTAINING PROTEIN"/>
    <property type="match status" value="1"/>
</dbReference>
<dbReference type="InterPro" id="IPR000483">
    <property type="entry name" value="Cys-rich_flank_reg_C"/>
</dbReference>
<dbReference type="InterPro" id="IPR050541">
    <property type="entry name" value="LRR_TM_domain-containing"/>
</dbReference>
<keyword evidence="3" id="KW-0677">Repeat</keyword>
<evidence type="ECO:0000256" key="2">
    <source>
        <dbReference type="ARBA" id="ARBA00022729"/>
    </source>
</evidence>
<dbReference type="Gene3D" id="3.80.10.10">
    <property type="entry name" value="Ribonuclease Inhibitor"/>
    <property type="match status" value="1"/>
</dbReference>
<feature type="chain" id="PRO_5018096553" evidence="6">
    <location>
        <begin position="21"/>
        <end position="650"/>
    </location>
</feature>
<dbReference type="SUPFAM" id="SSF52058">
    <property type="entry name" value="L domain-like"/>
    <property type="match status" value="1"/>
</dbReference>
<dbReference type="PROSITE" id="PS51450">
    <property type="entry name" value="LRR"/>
    <property type="match status" value="2"/>
</dbReference>
<dbReference type="InParanoid" id="A0A3Q0GBQ8"/>
<feature type="domain" description="LRRCT" evidence="7">
    <location>
        <begin position="230"/>
        <end position="292"/>
    </location>
</feature>
<feature type="compositionally biased region" description="Low complexity" evidence="4">
    <location>
        <begin position="332"/>
        <end position="349"/>
    </location>
</feature>
<feature type="region of interest" description="Disordered" evidence="4">
    <location>
        <begin position="324"/>
        <end position="407"/>
    </location>
</feature>
<dbReference type="InterPro" id="IPR003591">
    <property type="entry name" value="Leu-rich_rpt_typical-subtyp"/>
</dbReference>
<dbReference type="STRING" id="38654.A0A3Q0GBQ8"/>
<gene>
    <name evidence="9" type="primary">LOC112549707</name>
</gene>
<dbReference type="KEGG" id="asn:112549707"/>
<dbReference type="GO" id="GO:0005886">
    <property type="term" value="C:plasma membrane"/>
    <property type="evidence" value="ECO:0007669"/>
    <property type="project" value="TreeGrafter"/>
</dbReference>
<dbReference type="AlphaFoldDB" id="A0A3Q0GBQ8"/>
<evidence type="ECO:0000256" key="6">
    <source>
        <dbReference type="SAM" id="SignalP"/>
    </source>
</evidence>
<feature type="region of interest" description="Disordered" evidence="4">
    <location>
        <begin position="428"/>
        <end position="450"/>
    </location>
</feature>
<feature type="signal peptide" evidence="6">
    <location>
        <begin position="1"/>
        <end position="20"/>
    </location>
</feature>
<evidence type="ECO:0000256" key="3">
    <source>
        <dbReference type="ARBA" id="ARBA00022737"/>
    </source>
</evidence>
<evidence type="ECO:0000313" key="9">
    <source>
        <dbReference type="RefSeq" id="XP_025055608.1"/>
    </source>
</evidence>
<dbReference type="GeneID" id="112549707"/>
<evidence type="ECO:0000256" key="5">
    <source>
        <dbReference type="SAM" id="Phobius"/>
    </source>
</evidence>
<keyword evidence="1" id="KW-0433">Leucine-rich repeat</keyword>
<dbReference type="SMART" id="SM00082">
    <property type="entry name" value="LRRCT"/>
    <property type="match status" value="1"/>
</dbReference>
<evidence type="ECO:0000313" key="8">
    <source>
        <dbReference type="Proteomes" id="UP000189705"/>
    </source>
</evidence>